<evidence type="ECO:0000313" key="4">
    <source>
        <dbReference type="Proteomes" id="UP000177870"/>
    </source>
</evidence>
<dbReference type="AlphaFoldDB" id="A0A1D8TR95"/>
<evidence type="ECO:0000259" key="2">
    <source>
        <dbReference type="Pfam" id="PF13271"/>
    </source>
</evidence>
<proteinExistence type="predicted"/>
<dbReference type="Proteomes" id="UP000177870">
    <property type="component" value="Chromosome"/>
</dbReference>
<gene>
    <name evidence="3" type="ORF">BJP34_12565</name>
</gene>
<reference evidence="4" key="1">
    <citation type="submission" date="2016-10" db="EMBL/GenBank/DDBJ databases">
        <title>Comparative genomics uncovers the prolific and rare metabolic potential of the cyanobacterial genus Moorea.</title>
        <authorList>
            <person name="Leao T."/>
            <person name="Castelao G."/>
            <person name="Korobeynikov A."/>
            <person name="Monroe E.A."/>
            <person name="Podell S."/>
            <person name="Glukhov E."/>
            <person name="Allen E."/>
            <person name="Gerwick W.H."/>
            <person name="Gerwick L."/>
        </authorList>
    </citation>
    <scope>NUCLEOTIDE SEQUENCE [LARGE SCALE GENOMIC DNA]</scope>
    <source>
        <strain evidence="4">PAL-8-15-08-1</strain>
    </source>
</reference>
<dbReference type="Pfam" id="PF13271">
    <property type="entry name" value="DUF4062"/>
    <property type="match status" value="1"/>
</dbReference>
<protein>
    <recommendedName>
        <fullName evidence="2">DUF4062 domain-containing protein</fullName>
    </recommendedName>
</protein>
<evidence type="ECO:0000313" key="3">
    <source>
        <dbReference type="EMBL" id="AOX00172.1"/>
    </source>
</evidence>
<dbReference type="InterPro" id="IPR025139">
    <property type="entry name" value="DUF4062"/>
</dbReference>
<feature type="compositionally biased region" description="Low complexity" evidence="1">
    <location>
        <begin position="198"/>
        <end position="212"/>
    </location>
</feature>
<feature type="region of interest" description="Disordered" evidence="1">
    <location>
        <begin position="177"/>
        <end position="220"/>
    </location>
</feature>
<dbReference type="EMBL" id="CP017599">
    <property type="protein sequence ID" value="AOX00172.1"/>
    <property type="molecule type" value="Genomic_DNA"/>
</dbReference>
<organism evidence="3 4">
    <name type="scientific">Moorena producens PAL-8-15-08-1</name>
    <dbReference type="NCBI Taxonomy" id="1458985"/>
    <lineage>
        <taxon>Bacteria</taxon>
        <taxon>Bacillati</taxon>
        <taxon>Cyanobacteriota</taxon>
        <taxon>Cyanophyceae</taxon>
        <taxon>Coleofasciculales</taxon>
        <taxon>Coleofasciculaceae</taxon>
        <taxon>Moorena</taxon>
    </lineage>
</organism>
<evidence type="ECO:0000256" key="1">
    <source>
        <dbReference type="SAM" id="MobiDB-lite"/>
    </source>
</evidence>
<name>A0A1D8TR95_9CYAN</name>
<dbReference type="RefSeq" id="WP_070392639.1">
    <property type="nucleotide sequence ID" value="NZ_CP017599.1"/>
</dbReference>
<sequence>MPQVELLKIFLASPSDVSRERNYVEEVVKEINRTTAPSKGVRLEVVRSEKNAYPSFGQGGQAALNSQIGNMEEYELFVGIMWNRLGTPTPRAKSGTVEEYKRAVAAFESNRKPDIWFYFRDARANLKSEDELEQRKKVLNFKEKIQSKALTKDYKQPANFRDRFRQDLSLWLNKTKGKTATTEEKKSSTTANQRRKSNSTSTAAKKPSTTKSTSKKRPVQSVTTSGNWVLLKNNYYLAKSVETKSDGTISVQIATKNLEEQANLKDIKPDQFLPDKGISYAYQEEASLTQVKDLQITSTGGNNLFVITLLPIQQSQENIFQDIKVGSNNGNYYNADEIAEIRVRILLLNDNSLLSNQEDYLRVDSLINCSAGGKRIEPINFPELWKKRKRQKEKFLRIARLAAVYALKMNGIVDHILELRLGPIKNQLMTVKFRGTRRSRSTNKETKVIEVKGNCSLKE</sequence>
<dbReference type="KEGG" id="mpro:BJP34_12565"/>
<feature type="domain" description="DUF4062" evidence="2">
    <location>
        <begin position="8"/>
        <end position="103"/>
    </location>
</feature>
<accession>A0A1D8TR95</accession>